<dbReference type="Gene3D" id="1.20.58.2220">
    <property type="entry name" value="Formin, FH2 domain"/>
    <property type="match status" value="1"/>
</dbReference>
<evidence type="ECO:0000313" key="4">
    <source>
        <dbReference type="Proteomes" id="UP000657918"/>
    </source>
</evidence>
<dbReference type="Proteomes" id="UP000657918">
    <property type="component" value="Chromosome 8"/>
</dbReference>
<evidence type="ECO:0000256" key="1">
    <source>
        <dbReference type="ARBA" id="ARBA00025793"/>
    </source>
</evidence>
<name>A0A835JXL9_9ROSI</name>
<dbReference type="InterPro" id="IPR042201">
    <property type="entry name" value="FH2_Formin_sf"/>
</dbReference>
<dbReference type="SUPFAM" id="SSF101447">
    <property type="entry name" value="Formin homology 2 domain (FH2 domain)"/>
    <property type="match status" value="1"/>
</dbReference>
<proteinExistence type="inferred from homology"/>
<comment type="similarity">
    <text evidence="1">Belongs to the formin-like family. Class-I subfamily.</text>
</comment>
<evidence type="ECO:0000313" key="3">
    <source>
        <dbReference type="EMBL" id="KAF9677923.1"/>
    </source>
</evidence>
<dbReference type="InterPro" id="IPR015425">
    <property type="entry name" value="FH2_Formin"/>
</dbReference>
<keyword evidence="4" id="KW-1185">Reference proteome</keyword>
<dbReference type="GO" id="GO:0051015">
    <property type="term" value="F:actin filament binding"/>
    <property type="evidence" value="ECO:0007669"/>
    <property type="project" value="InterPro"/>
</dbReference>
<dbReference type="OrthoDB" id="1668162at2759"/>
<gene>
    <name evidence="3" type="ORF">SADUNF_Sadunf08G0158300</name>
</gene>
<evidence type="ECO:0000259" key="2">
    <source>
        <dbReference type="Pfam" id="PF02181"/>
    </source>
</evidence>
<organism evidence="3 4">
    <name type="scientific">Salix dunnii</name>
    <dbReference type="NCBI Taxonomy" id="1413687"/>
    <lineage>
        <taxon>Eukaryota</taxon>
        <taxon>Viridiplantae</taxon>
        <taxon>Streptophyta</taxon>
        <taxon>Embryophyta</taxon>
        <taxon>Tracheophyta</taxon>
        <taxon>Spermatophyta</taxon>
        <taxon>Magnoliopsida</taxon>
        <taxon>eudicotyledons</taxon>
        <taxon>Gunneridae</taxon>
        <taxon>Pentapetalae</taxon>
        <taxon>rosids</taxon>
        <taxon>fabids</taxon>
        <taxon>Malpighiales</taxon>
        <taxon>Salicaceae</taxon>
        <taxon>Saliceae</taxon>
        <taxon>Salix</taxon>
    </lineage>
</organism>
<dbReference type="PANTHER" id="PTHR23213">
    <property type="entry name" value="FORMIN-RELATED"/>
    <property type="match status" value="1"/>
</dbReference>
<reference evidence="3 4" key="1">
    <citation type="submission" date="2020-10" db="EMBL/GenBank/DDBJ databases">
        <title>Plant Genome Project.</title>
        <authorList>
            <person name="Zhang R.-G."/>
        </authorList>
    </citation>
    <scope>NUCLEOTIDE SEQUENCE [LARGE SCALE GENOMIC DNA]</scope>
    <source>
        <strain evidence="3">FAFU-HL-1</strain>
        <tissue evidence="3">Leaf</tissue>
    </source>
</reference>
<accession>A0A835JXL9</accession>
<sequence>MVEKNTAHSMARDKIDGGSFRKPLRIRCHQQKIRAINSKNLSTIPPAQIVILDARKSKNTVIVLKSLSISRSELLDALTNGHGLNADTLEKLIRIAPTKEESHPTKEDESQILEFSGNPTRLAVSESFLFYLLKAVPSAFEILDVKETRQIVYSGCKELRNRGLFIKLLEAILKAGNAQAFKLTSLRKQSDVKSISGKTTSLRRGASKEKREKEYLMPGLPAVGGLSADFLHCKENAIKHAILA</sequence>
<dbReference type="Pfam" id="PF02181">
    <property type="entry name" value="FH2"/>
    <property type="match status" value="1"/>
</dbReference>
<feature type="domain" description="FH2" evidence="2">
    <location>
        <begin position="37"/>
        <end position="200"/>
    </location>
</feature>
<dbReference type="PANTHER" id="PTHR23213:SF354">
    <property type="entry name" value="FORMIN-LIKE PROTEIN 4"/>
    <property type="match status" value="1"/>
</dbReference>
<dbReference type="GO" id="GO:0045010">
    <property type="term" value="P:actin nucleation"/>
    <property type="evidence" value="ECO:0007669"/>
    <property type="project" value="InterPro"/>
</dbReference>
<dbReference type="InterPro" id="IPR027643">
    <property type="entry name" value="Formin-like_plant"/>
</dbReference>
<dbReference type="EMBL" id="JADGMS010000008">
    <property type="protein sequence ID" value="KAF9677923.1"/>
    <property type="molecule type" value="Genomic_DNA"/>
</dbReference>
<comment type="caution">
    <text evidence="3">The sequence shown here is derived from an EMBL/GenBank/DDBJ whole genome shotgun (WGS) entry which is preliminary data.</text>
</comment>
<protein>
    <recommendedName>
        <fullName evidence="2">FH2 domain-containing protein</fullName>
    </recommendedName>
</protein>
<dbReference type="AlphaFoldDB" id="A0A835JXL9"/>
<dbReference type="Gene3D" id="1.20.58.630">
    <property type="match status" value="1"/>
</dbReference>